<keyword evidence="2" id="KW-1185">Reference proteome</keyword>
<evidence type="ECO:0000313" key="1">
    <source>
        <dbReference type="EMBL" id="KAI8571744.1"/>
    </source>
</evidence>
<dbReference type="Proteomes" id="UP001062846">
    <property type="component" value="Chromosome 1"/>
</dbReference>
<sequence>MISLSLSHSHNRSLSSPKTTTDRASDLELSSVFRWAVVCQEVRIKRRKEAWGVEEQGKASGGDEGLPSRKEVAAMAAAAATEETSSSAATPANERAVEEDLTTRVEAGGGVMAVEGVSASGGVAAVGDLGDSEVVRGEGEELATSSRDALGGRGDGTSSGGGATGTPHTPTVEDLLAAAKRAGNERREGAGDEVVTAGRVVATPVLRATVVESMVGDSGIGASHPVPFTKGDFLDIARPQDILDALGLDAGVREVLRGARATEDQTSVLLLGALLSGAGMTAADMGSPEMDDLGAEGPKEEVAVEERVTAADEAKAYLASARPGFVSETYAPLLHLFEPTGMTGYVPAWTDYPEDLLLRDRATHISSGWMTRTKDIYGHGGSANSLKYFKELPRRVRELVEEAGFGPFIQLLTAVRVDRAVLTALMDGAVVGYHQHVPLPLRGDDALRWFLGRVPRRSGGVAEYGQFTTYWDHEPANDVEAAQMTRAYLLYLFGASLFPLRRSRVHLSYLAGLVDLKQAGLFDWGGAALCMLYCFLGAASRGLWAYEVLGMFPPENTCTNQDLLPRGLAWGKEYRRAKERRGQVMTFRRWLDNITGVTVHWDRWSKVEADFLPRSRESLGSSEFIVPGPLPPQVQRTETYTRAELEQFTVPDTDLERYLRRTLDYAAYRDRYLATSLGVERELERRIAEAEARRARGEAGGEVGDEAGGETGGRGRGGRFSRGRGRGARPPVGGRGASSSGRGEGSSQVLETAETTPPAGLPTLDWTIGAWDPSGARALLDIPRLP</sequence>
<proteinExistence type="predicted"/>
<gene>
    <name evidence="1" type="ORF">RHMOL_Rhmol01G0142600</name>
</gene>
<reference evidence="1" key="1">
    <citation type="submission" date="2022-02" db="EMBL/GenBank/DDBJ databases">
        <title>Plant Genome Project.</title>
        <authorList>
            <person name="Zhang R.-G."/>
        </authorList>
    </citation>
    <scope>NUCLEOTIDE SEQUENCE</scope>
    <source>
        <strain evidence="1">AT1</strain>
    </source>
</reference>
<organism evidence="1 2">
    <name type="scientific">Rhododendron molle</name>
    <name type="common">Chinese azalea</name>
    <name type="synonym">Azalea mollis</name>
    <dbReference type="NCBI Taxonomy" id="49168"/>
    <lineage>
        <taxon>Eukaryota</taxon>
        <taxon>Viridiplantae</taxon>
        <taxon>Streptophyta</taxon>
        <taxon>Embryophyta</taxon>
        <taxon>Tracheophyta</taxon>
        <taxon>Spermatophyta</taxon>
        <taxon>Magnoliopsida</taxon>
        <taxon>eudicotyledons</taxon>
        <taxon>Gunneridae</taxon>
        <taxon>Pentapetalae</taxon>
        <taxon>asterids</taxon>
        <taxon>Ericales</taxon>
        <taxon>Ericaceae</taxon>
        <taxon>Ericoideae</taxon>
        <taxon>Rhodoreae</taxon>
        <taxon>Rhododendron</taxon>
    </lineage>
</organism>
<evidence type="ECO:0000313" key="2">
    <source>
        <dbReference type="Proteomes" id="UP001062846"/>
    </source>
</evidence>
<name>A0ACC0Q2Q6_RHOML</name>
<dbReference type="EMBL" id="CM046388">
    <property type="protein sequence ID" value="KAI8571744.1"/>
    <property type="molecule type" value="Genomic_DNA"/>
</dbReference>
<comment type="caution">
    <text evidence="1">The sequence shown here is derived from an EMBL/GenBank/DDBJ whole genome shotgun (WGS) entry which is preliminary data.</text>
</comment>
<protein>
    <submittedName>
        <fullName evidence="1">Uncharacterized protein</fullName>
    </submittedName>
</protein>
<accession>A0ACC0Q2Q6</accession>